<dbReference type="AlphaFoldDB" id="A0A5C8NZX3"/>
<accession>A0A5C8NZX3</accession>
<evidence type="ECO:0008006" key="4">
    <source>
        <dbReference type="Google" id="ProtNLM"/>
    </source>
</evidence>
<dbReference type="Proteomes" id="UP000321574">
    <property type="component" value="Unassembled WGS sequence"/>
</dbReference>
<dbReference type="RefSeq" id="WP_147665992.1">
    <property type="nucleotide sequence ID" value="NZ_VDUW01000002.1"/>
</dbReference>
<evidence type="ECO:0000256" key="1">
    <source>
        <dbReference type="SAM" id="MobiDB-lite"/>
    </source>
</evidence>
<evidence type="ECO:0000313" key="2">
    <source>
        <dbReference type="EMBL" id="TXL66592.1"/>
    </source>
</evidence>
<dbReference type="OrthoDB" id="2692029at2"/>
<dbReference type="Pfam" id="PF17261">
    <property type="entry name" value="DUF5327"/>
    <property type="match status" value="1"/>
</dbReference>
<keyword evidence="3" id="KW-1185">Reference proteome</keyword>
<protein>
    <recommendedName>
        <fullName evidence="4">YwdI family protein</fullName>
    </recommendedName>
</protein>
<comment type="caution">
    <text evidence="2">The sequence shown here is derived from an EMBL/GenBank/DDBJ whole genome shotgun (WGS) entry which is preliminary data.</text>
</comment>
<dbReference type="InterPro" id="IPR035218">
    <property type="entry name" value="DUF5327"/>
</dbReference>
<feature type="region of interest" description="Disordered" evidence="1">
    <location>
        <begin position="72"/>
        <end position="109"/>
    </location>
</feature>
<organism evidence="2 3">
    <name type="scientific">Cerasibacillus terrae</name>
    <dbReference type="NCBI Taxonomy" id="2498845"/>
    <lineage>
        <taxon>Bacteria</taxon>
        <taxon>Bacillati</taxon>
        <taxon>Bacillota</taxon>
        <taxon>Bacilli</taxon>
        <taxon>Bacillales</taxon>
        <taxon>Bacillaceae</taxon>
        <taxon>Cerasibacillus</taxon>
    </lineage>
</organism>
<evidence type="ECO:0000313" key="3">
    <source>
        <dbReference type="Proteomes" id="UP000321574"/>
    </source>
</evidence>
<dbReference type="EMBL" id="VDUW01000002">
    <property type="protein sequence ID" value="TXL66592.1"/>
    <property type="molecule type" value="Genomic_DNA"/>
</dbReference>
<name>A0A5C8NZX3_9BACI</name>
<proteinExistence type="predicted"/>
<gene>
    <name evidence="2" type="ORF">FHP05_04190</name>
</gene>
<sequence>MAVENSFILQKMMEEMEQANRHDGDSNFIKHIERIKLLCELLLDSNTQYKSNNQESKFNNHRITAKEMETMLGSSRTNQHSNEKHASFLQSEKEEEKQEEANGTSIFDF</sequence>
<feature type="compositionally biased region" description="Basic and acidic residues" evidence="1">
    <location>
        <begin position="81"/>
        <end position="100"/>
    </location>
</feature>
<reference evidence="2 3" key="1">
    <citation type="submission" date="2019-06" db="EMBL/GenBank/DDBJ databases">
        <title>Cerasibacillus sp. nov., isolated from maize field.</title>
        <authorList>
            <person name="Lin S.-Y."/>
            <person name="Tsai C.-F."/>
            <person name="Young C.-C."/>
        </authorList>
    </citation>
    <scope>NUCLEOTIDE SEQUENCE [LARGE SCALE GENOMIC DNA]</scope>
    <source>
        <strain evidence="2 3">CC-CFT480</strain>
    </source>
</reference>